<keyword evidence="3" id="KW-1185">Reference proteome</keyword>
<protein>
    <recommendedName>
        <fullName evidence="4">Cytochrome c7-like domain-containing protein</fullName>
    </recommendedName>
</protein>
<dbReference type="InterPro" id="IPR036280">
    <property type="entry name" value="Multihaem_cyt_sf"/>
</dbReference>
<evidence type="ECO:0000313" key="3">
    <source>
        <dbReference type="Proteomes" id="UP000708576"/>
    </source>
</evidence>
<dbReference type="Proteomes" id="UP000708576">
    <property type="component" value="Unassembled WGS sequence"/>
</dbReference>
<organism evidence="2 3">
    <name type="scientific">Carboxylicivirga linearis</name>
    <dbReference type="NCBI Taxonomy" id="1628157"/>
    <lineage>
        <taxon>Bacteria</taxon>
        <taxon>Pseudomonadati</taxon>
        <taxon>Bacteroidota</taxon>
        <taxon>Bacteroidia</taxon>
        <taxon>Marinilabiliales</taxon>
        <taxon>Marinilabiliaceae</taxon>
        <taxon>Carboxylicivirga</taxon>
    </lineage>
</organism>
<dbReference type="PROSITE" id="PS51257">
    <property type="entry name" value="PROKAR_LIPOPROTEIN"/>
    <property type="match status" value="1"/>
</dbReference>
<name>A0ABS5JYI7_9BACT</name>
<accession>A0ABS5JYI7</accession>
<feature type="signal peptide" evidence="1">
    <location>
        <begin position="1"/>
        <end position="24"/>
    </location>
</feature>
<comment type="caution">
    <text evidence="2">The sequence shown here is derived from an EMBL/GenBank/DDBJ whole genome shotgun (WGS) entry which is preliminary data.</text>
</comment>
<dbReference type="RefSeq" id="WP_212217145.1">
    <property type="nucleotide sequence ID" value="NZ_JAGUCO010000016.1"/>
</dbReference>
<gene>
    <name evidence="2" type="ORF">KEM10_16570</name>
</gene>
<dbReference type="EMBL" id="JAGUCO010000016">
    <property type="protein sequence ID" value="MBS2099904.1"/>
    <property type="molecule type" value="Genomic_DNA"/>
</dbReference>
<reference evidence="2 3" key="1">
    <citation type="journal article" date="2015" name="Int. J. Syst. Evol. Microbiol.">
        <title>Carboxylicivirga linearis sp. nov., isolated from a sea cucumber culture pond.</title>
        <authorList>
            <person name="Wang F.Q."/>
            <person name="Zhou Y.X."/>
            <person name="Lin X.Z."/>
            <person name="Chen G.J."/>
            <person name="Du Z.J."/>
        </authorList>
    </citation>
    <scope>NUCLEOTIDE SEQUENCE [LARGE SCALE GENOMIC DNA]</scope>
    <source>
        <strain evidence="2 3">FB218</strain>
    </source>
</reference>
<feature type="chain" id="PRO_5045167603" description="Cytochrome c7-like domain-containing protein" evidence="1">
    <location>
        <begin position="25"/>
        <end position="367"/>
    </location>
</feature>
<evidence type="ECO:0000313" key="2">
    <source>
        <dbReference type="EMBL" id="MBS2099904.1"/>
    </source>
</evidence>
<evidence type="ECO:0000256" key="1">
    <source>
        <dbReference type="SAM" id="SignalP"/>
    </source>
</evidence>
<keyword evidence="1" id="KW-0732">Signal</keyword>
<dbReference type="Gene3D" id="1.10.1130.10">
    <property type="entry name" value="Flavocytochrome C3, Chain A"/>
    <property type="match status" value="1"/>
</dbReference>
<sequence length="367" mass="39066">MKELKKLMYLFIALLAVLTISCTKEGPAGPAGKDGVDGVDGADGSVTCLECHGGDVMEQVRFQFNSSAHNVGAIAVDYAGGRSYCAQCHSHEGFVEWATNGMVADDITAPSAWKCNTCHSLHKTFEATDYAFRAGDAVTLMADGATVVDHGNNNTCMNCHQSRGNGDRYDNATEDMQYTRTFTGEDADAYLNAAVGPNGSVTDNGDGSITVLFDVPTTHVYISSTHAGPHHGPQTNTFAGVGGYSTESGEVFGPHSDGCVTCHMGEASGHSFKPEDDNCLVCHTSVPTSSMDNTADRIHAVGEALEAIHAVHFDGEAWHPVYASLSRENFQAFWNFMIVLEDRSNGAHNPPYVKALLSEAEATLGIN</sequence>
<evidence type="ECO:0008006" key="4">
    <source>
        <dbReference type="Google" id="ProtNLM"/>
    </source>
</evidence>
<dbReference type="SUPFAM" id="SSF48695">
    <property type="entry name" value="Multiheme cytochromes"/>
    <property type="match status" value="1"/>
</dbReference>
<proteinExistence type="predicted"/>